<dbReference type="CDD" id="cd16539">
    <property type="entry name" value="RING-HC_RNF113A_B"/>
    <property type="match status" value="1"/>
</dbReference>
<dbReference type="AlphaFoldDB" id="A0A2U1J3Q9"/>
<dbReference type="InterPro" id="IPR001841">
    <property type="entry name" value="Znf_RING"/>
</dbReference>
<feature type="compositionally biased region" description="Polar residues" evidence="7">
    <location>
        <begin position="1"/>
        <end position="18"/>
    </location>
</feature>
<evidence type="ECO:0000313" key="10">
    <source>
        <dbReference type="EMBL" id="PVZ99673.1"/>
    </source>
</evidence>
<evidence type="ECO:0000256" key="7">
    <source>
        <dbReference type="SAM" id="MobiDB-lite"/>
    </source>
</evidence>
<evidence type="ECO:0000313" key="11">
    <source>
        <dbReference type="Proteomes" id="UP000245591"/>
    </source>
</evidence>
<dbReference type="InterPro" id="IPR039971">
    <property type="entry name" value="CWC24-like"/>
</dbReference>
<feature type="region of interest" description="Disordered" evidence="7">
    <location>
        <begin position="120"/>
        <end position="185"/>
    </location>
</feature>
<comment type="subunit">
    <text evidence="6">Associated with the spliceosome.</text>
</comment>
<dbReference type="SMART" id="SM00184">
    <property type="entry name" value="RING"/>
    <property type="match status" value="1"/>
</dbReference>
<name>A0A2U1J3Q9_SMIAN</name>
<dbReference type="SUPFAM" id="SSF57850">
    <property type="entry name" value="RING/U-box"/>
    <property type="match status" value="1"/>
</dbReference>
<comment type="caution">
    <text evidence="10">The sequence shown here is derived from an EMBL/GenBank/DDBJ whole genome shotgun (WGS) entry which is preliminary data.</text>
</comment>
<keyword evidence="3 5" id="KW-0863">Zinc-finger</keyword>
<dbReference type="GO" id="GO:0008270">
    <property type="term" value="F:zinc ion binding"/>
    <property type="evidence" value="ECO:0007669"/>
    <property type="project" value="UniProtKB-KW"/>
</dbReference>
<dbReference type="InterPro" id="IPR013083">
    <property type="entry name" value="Znf_RING/FYVE/PHD"/>
</dbReference>
<dbReference type="EMBL" id="MBFU01000405">
    <property type="protein sequence ID" value="PVZ99673.1"/>
    <property type="molecule type" value="Genomic_DNA"/>
</dbReference>
<evidence type="ECO:0000256" key="4">
    <source>
        <dbReference type="ARBA" id="ARBA00022833"/>
    </source>
</evidence>
<dbReference type="Gene3D" id="3.30.40.10">
    <property type="entry name" value="Zinc/RING finger domain, C3HC4 (zinc finger)"/>
    <property type="match status" value="1"/>
</dbReference>
<dbReference type="Proteomes" id="UP000245591">
    <property type="component" value="Unassembled WGS sequence"/>
</dbReference>
<evidence type="ECO:0000256" key="5">
    <source>
        <dbReference type="PROSITE-ProRule" id="PRU00723"/>
    </source>
</evidence>
<dbReference type="PROSITE" id="PS50089">
    <property type="entry name" value="ZF_RING_2"/>
    <property type="match status" value="1"/>
</dbReference>
<evidence type="ECO:0000259" key="8">
    <source>
        <dbReference type="PROSITE" id="PS50089"/>
    </source>
</evidence>
<protein>
    <recommendedName>
        <fullName evidence="6">Pre-mRNA-splicing factor CWC24</fullName>
    </recommendedName>
</protein>
<dbReference type="Gene3D" id="4.10.1000.10">
    <property type="entry name" value="Zinc finger, CCCH-type"/>
    <property type="match status" value="1"/>
</dbReference>
<evidence type="ECO:0000256" key="6">
    <source>
        <dbReference type="RuleBase" id="RU367110"/>
    </source>
</evidence>
<comment type="function">
    <text evidence="6">Involved in pre-mRNA splicing.</text>
</comment>
<feature type="compositionally biased region" description="Basic and acidic residues" evidence="7">
    <location>
        <begin position="33"/>
        <end position="64"/>
    </location>
</feature>
<dbReference type="Pfam" id="PF13920">
    <property type="entry name" value="zf-C3HC4_3"/>
    <property type="match status" value="1"/>
</dbReference>
<keyword evidence="2 5" id="KW-0479">Metal-binding</keyword>
<sequence>MDSSKIQETSPTQLNKPQISFKKFKKSANLRTKRSESDSKNTDQNRNNDWEHDSKTQLDQDDSHKQKKTKNNSIIVHSKTTLDERKAILKEQAKVTFNANSQNEQVLGVRAEEIRLNKIIEKTQLPQTTPQSNPTPEQNAERSKQYKGMSSYRTFAPKQFEEEKPLPNSENTSKTKQKSRFGPVRASQSIRITSVIDYQPDVCKDYKETGFCGYGDSCVFLHDRGDYKSGWELEKEWEEQQANGGRRDDSSLWKVESSDNESAPDEELPFECSLCLKEFTKPIMTKCNHYFCESCALKSYLKSPKCSLCGTPTGGMFKPATALIKKLQERKEQEKLDTDQKDL</sequence>
<feature type="compositionally biased region" description="Polar residues" evidence="7">
    <location>
        <begin position="124"/>
        <end position="138"/>
    </location>
</feature>
<organism evidence="10 11">
    <name type="scientific">Smittium angustum</name>
    <dbReference type="NCBI Taxonomy" id="133377"/>
    <lineage>
        <taxon>Eukaryota</taxon>
        <taxon>Fungi</taxon>
        <taxon>Fungi incertae sedis</taxon>
        <taxon>Zoopagomycota</taxon>
        <taxon>Kickxellomycotina</taxon>
        <taxon>Harpellomycetes</taxon>
        <taxon>Harpellales</taxon>
        <taxon>Legeriomycetaceae</taxon>
        <taxon>Smittium</taxon>
    </lineage>
</organism>
<dbReference type="Pfam" id="PF00642">
    <property type="entry name" value="zf-CCCH"/>
    <property type="match status" value="1"/>
</dbReference>
<feature type="region of interest" description="Disordered" evidence="7">
    <location>
        <begin position="239"/>
        <end position="266"/>
    </location>
</feature>
<keyword evidence="11" id="KW-1185">Reference proteome</keyword>
<keyword evidence="6" id="KW-0539">Nucleus</keyword>
<feature type="compositionally biased region" description="Basic residues" evidence="7">
    <location>
        <begin position="22"/>
        <end position="32"/>
    </location>
</feature>
<proteinExistence type="inferred from homology"/>
<dbReference type="InterPro" id="IPR000571">
    <property type="entry name" value="Znf_CCCH"/>
</dbReference>
<feature type="region of interest" description="Disordered" evidence="7">
    <location>
        <begin position="1"/>
        <end position="82"/>
    </location>
</feature>
<evidence type="ECO:0000256" key="2">
    <source>
        <dbReference type="ARBA" id="ARBA00022723"/>
    </source>
</evidence>
<gene>
    <name evidence="10" type="ORF">BB558_004310</name>
</gene>
<dbReference type="GO" id="GO:0005684">
    <property type="term" value="C:U2-type spliceosomal complex"/>
    <property type="evidence" value="ECO:0007669"/>
    <property type="project" value="TreeGrafter"/>
</dbReference>
<keyword evidence="4 5" id="KW-0862">Zinc</keyword>
<reference evidence="10 11" key="1">
    <citation type="journal article" date="2018" name="MBio">
        <title>Comparative Genomics Reveals the Core Gene Toolbox for the Fungus-Insect Symbiosis.</title>
        <authorList>
            <person name="Wang Y."/>
            <person name="Stata M."/>
            <person name="Wang W."/>
            <person name="Stajich J.E."/>
            <person name="White M.M."/>
            <person name="Moncalvo J.M."/>
        </authorList>
    </citation>
    <scope>NUCLEOTIDE SEQUENCE [LARGE SCALE GENOMIC DNA]</scope>
    <source>
        <strain evidence="10 11">AUS-126-30</strain>
    </source>
</reference>
<evidence type="ECO:0000259" key="9">
    <source>
        <dbReference type="PROSITE" id="PS50103"/>
    </source>
</evidence>
<dbReference type="SUPFAM" id="SSF90229">
    <property type="entry name" value="CCCH zinc finger"/>
    <property type="match status" value="1"/>
</dbReference>
<dbReference type="GO" id="GO:0034247">
    <property type="term" value="P:snoRNA splicing"/>
    <property type="evidence" value="ECO:0007669"/>
    <property type="project" value="TreeGrafter"/>
</dbReference>
<dbReference type="PANTHER" id="PTHR12930:SF0">
    <property type="entry name" value="RING FINGER PROTEIN 113B"/>
    <property type="match status" value="1"/>
</dbReference>
<dbReference type="SMART" id="SM00356">
    <property type="entry name" value="ZnF_C3H1"/>
    <property type="match status" value="1"/>
</dbReference>
<dbReference type="GO" id="GO:0006397">
    <property type="term" value="P:mRNA processing"/>
    <property type="evidence" value="ECO:0007669"/>
    <property type="project" value="UniProtKB-KW"/>
</dbReference>
<evidence type="ECO:0000256" key="1">
    <source>
        <dbReference type="ARBA" id="ARBA00009161"/>
    </source>
</evidence>
<dbReference type="PROSITE" id="PS00518">
    <property type="entry name" value="ZF_RING_1"/>
    <property type="match status" value="1"/>
</dbReference>
<keyword evidence="6" id="KW-0747">Spliceosome</keyword>
<accession>A0A2U1J3Q9</accession>
<dbReference type="InterPro" id="IPR017907">
    <property type="entry name" value="Znf_RING_CS"/>
</dbReference>
<dbReference type="GO" id="GO:0003677">
    <property type="term" value="F:DNA binding"/>
    <property type="evidence" value="ECO:0007669"/>
    <property type="project" value="UniProtKB-UniRule"/>
</dbReference>
<feature type="domain" description="RING-type" evidence="8">
    <location>
        <begin position="272"/>
        <end position="309"/>
    </location>
</feature>
<keyword evidence="6" id="KW-0238">DNA-binding</keyword>
<evidence type="ECO:0000256" key="3">
    <source>
        <dbReference type="ARBA" id="ARBA00022771"/>
    </source>
</evidence>
<comment type="similarity">
    <text evidence="1 6">Belongs to the CWC24 family.</text>
</comment>
<dbReference type="InterPro" id="IPR036855">
    <property type="entry name" value="Znf_CCCH_sf"/>
</dbReference>
<dbReference type="PANTHER" id="PTHR12930">
    <property type="entry name" value="ZINC FINGER PROTEIN 183"/>
    <property type="match status" value="1"/>
</dbReference>
<keyword evidence="6" id="KW-0507">mRNA processing</keyword>
<dbReference type="PROSITE" id="PS50103">
    <property type="entry name" value="ZF_C3H1"/>
    <property type="match status" value="1"/>
</dbReference>
<feature type="zinc finger region" description="C3H1-type" evidence="5">
    <location>
        <begin position="197"/>
        <end position="225"/>
    </location>
</feature>
<feature type="domain" description="C3H1-type" evidence="9">
    <location>
        <begin position="197"/>
        <end position="225"/>
    </location>
</feature>
<comment type="subcellular location">
    <subcellularLocation>
        <location evidence="6">Nucleus</location>
    </subcellularLocation>
</comment>
<keyword evidence="6" id="KW-0508">mRNA splicing</keyword>